<accession>A0A2P8D926</accession>
<feature type="transmembrane region" description="Helical" evidence="1">
    <location>
        <begin position="12"/>
        <end position="35"/>
    </location>
</feature>
<evidence type="ECO:0000313" key="3">
    <source>
        <dbReference type="Proteomes" id="UP000240542"/>
    </source>
</evidence>
<feature type="transmembrane region" description="Helical" evidence="1">
    <location>
        <begin position="121"/>
        <end position="141"/>
    </location>
</feature>
<proteinExistence type="predicted"/>
<evidence type="ECO:0000256" key="1">
    <source>
        <dbReference type="SAM" id="Phobius"/>
    </source>
</evidence>
<gene>
    <name evidence="2" type="ORF">CLV63_116131</name>
</gene>
<evidence type="ECO:0000313" key="2">
    <source>
        <dbReference type="EMBL" id="PSK93724.1"/>
    </source>
</evidence>
<dbReference type="AlphaFoldDB" id="A0A2P8D926"/>
<dbReference type="Pfam" id="PF10067">
    <property type="entry name" value="DUF2306"/>
    <property type="match status" value="1"/>
</dbReference>
<feature type="transmembrane region" description="Helical" evidence="1">
    <location>
        <begin position="55"/>
        <end position="74"/>
    </location>
</feature>
<dbReference type="Proteomes" id="UP000240542">
    <property type="component" value="Unassembled WGS sequence"/>
</dbReference>
<name>A0A2P8D926_9ACTN</name>
<organism evidence="2 3">
    <name type="scientific">Murinocardiopsis flavida</name>
    <dbReference type="NCBI Taxonomy" id="645275"/>
    <lineage>
        <taxon>Bacteria</taxon>
        <taxon>Bacillati</taxon>
        <taxon>Actinomycetota</taxon>
        <taxon>Actinomycetes</taxon>
        <taxon>Streptosporangiales</taxon>
        <taxon>Nocardiopsidaceae</taxon>
        <taxon>Murinocardiopsis</taxon>
    </lineage>
</organism>
<dbReference type="InterPro" id="IPR018750">
    <property type="entry name" value="DUF2306_membrane"/>
</dbReference>
<feature type="transmembrane region" description="Helical" evidence="1">
    <location>
        <begin position="94"/>
        <end position="115"/>
    </location>
</feature>
<protein>
    <submittedName>
        <fullName evidence="2">Putative membrane protein</fullName>
    </submittedName>
</protein>
<feature type="transmembrane region" description="Helical" evidence="1">
    <location>
        <begin position="153"/>
        <end position="176"/>
    </location>
</feature>
<feature type="transmembrane region" description="Helical" evidence="1">
    <location>
        <begin position="188"/>
        <end position="209"/>
    </location>
</feature>
<sequence>MSPASSPTSRRVWWGAWGVFAASAVGIALFSVAPYLTGDPSQSKIPIDPEAGLHFFYVTAHALPGSLLLLLGPAQFVPALRSRYPKVHRVVGRVYMVSVVLAAVAAVLSATFSMSGISAQVAFYLLAAAWVYSLVKAFLAIRRGQVRLHRVWMIRNYALSFAAVLLRAFLGIGLAVRAQFAWPEFADIYTTAVWASILVSAGVAEWFIVQRTLAPRDRPRPGAGSRPAAPAGTGR</sequence>
<keyword evidence="1" id="KW-0812">Transmembrane</keyword>
<dbReference type="RefSeq" id="WP_106584986.1">
    <property type="nucleotide sequence ID" value="NZ_PYGA01000016.1"/>
</dbReference>
<keyword evidence="1" id="KW-1133">Transmembrane helix</keyword>
<dbReference type="OrthoDB" id="4698148at2"/>
<dbReference type="EMBL" id="PYGA01000016">
    <property type="protein sequence ID" value="PSK93724.1"/>
    <property type="molecule type" value="Genomic_DNA"/>
</dbReference>
<comment type="caution">
    <text evidence="2">The sequence shown here is derived from an EMBL/GenBank/DDBJ whole genome shotgun (WGS) entry which is preliminary data.</text>
</comment>
<keyword evidence="1" id="KW-0472">Membrane</keyword>
<reference evidence="2 3" key="1">
    <citation type="submission" date="2018-03" db="EMBL/GenBank/DDBJ databases">
        <title>Genomic Encyclopedia of Archaeal and Bacterial Type Strains, Phase II (KMG-II): from individual species to whole genera.</title>
        <authorList>
            <person name="Goeker M."/>
        </authorList>
    </citation>
    <scope>NUCLEOTIDE SEQUENCE [LARGE SCALE GENOMIC DNA]</scope>
    <source>
        <strain evidence="2 3">DSM 45312</strain>
    </source>
</reference>
<keyword evidence="3" id="KW-1185">Reference proteome</keyword>